<dbReference type="EMBL" id="LT608328">
    <property type="protein sequence ID" value="SCM59491.1"/>
    <property type="molecule type" value="Genomic_DNA"/>
</dbReference>
<dbReference type="EC" id="2.7.-.-" evidence="2"/>
<evidence type="ECO:0000313" key="3">
    <source>
        <dbReference type="Proteomes" id="UP000178485"/>
    </source>
</evidence>
<evidence type="ECO:0000259" key="1">
    <source>
        <dbReference type="Pfam" id="PF00534"/>
    </source>
</evidence>
<dbReference type="Gene3D" id="3.40.50.2000">
    <property type="entry name" value="Glycogen Phosphorylase B"/>
    <property type="match status" value="2"/>
</dbReference>
<dbReference type="AlphaFoldDB" id="A0A1G4GAH8"/>
<dbReference type="GO" id="GO:0016757">
    <property type="term" value="F:glycosyltransferase activity"/>
    <property type="evidence" value="ECO:0007669"/>
    <property type="project" value="InterPro"/>
</dbReference>
<reference evidence="2 3" key="1">
    <citation type="submission" date="2016-08" db="EMBL/GenBank/DDBJ databases">
        <authorList>
            <person name="Seilhamer J.J."/>
        </authorList>
    </citation>
    <scope>NUCLEOTIDE SEQUENCE [LARGE SCALE GENOMIC DNA]</scope>
    <source>
        <strain evidence="2">ING2-E5A</strain>
    </source>
</reference>
<evidence type="ECO:0000313" key="2">
    <source>
        <dbReference type="EMBL" id="SCM59491.1"/>
    </source>
</evidence>
<dbReference type="InterPro" id="IPR001296">
    <property type="entry name" value="Glyco_trans_1"/>
</dbReference>
<gene>
    <name evidence="2" type="ORF">ING2E5A_2695</name>
</gene>
<protein>
    <submittedName>
        <fullName evidence="2">Exopolysaccharide phosphotransferase SCO2592</fullName>
        <ecNumber evidence="2">2.7.-.-</ecNumber>
    </submittedName>
</protein>
<keyword evidence="3" id="KW-1185">Reference proteome</keyword>
<keyword evidence="2" id="KW-0808">Transferase</keyword>
<dbReference type="Proteomes" id="UP000178485">
    <property type="component" value="Chromosome i"/>
</dbReference>
<feature type="domain" description="Glycosyl transferase family 1" evidence="1">
    <location>
        <begin position="199"/>
        <end position="354"/>
    </location>
</feature>
<organism evidence="2 3">
    <name type="scientific">Petrimonas mucosa</name>
    <dbReference type="NCBI Taxonomy" id="1642646"/>
    <lineage>
        <taxon>Bacteria</taxon>
        <taxon>Pseudomonadati</taxon>
        <taxon>Bacteroidota</taxon>
        <taxon>Bacteroidia</taxon>
        <taxon>Bacteroidales</taxon>
        <taxon>Dysgonomonadaceae</taxon>
        <taxon>Petrimonas</taxon>
    </lineage>
</organism>
<accession>A0A1G4GAH8</accession>
<dbReference type="SUPFAM" id="SSF53756">
    <property type="entry name" value="UDP-Glycosyltransferase/glycogen phosphorylase"/>
    <property type="match status" value="1"/>
</dbReference>
<proteinExistence type="predicted"/>
<dbReference type="RefSeq" id="WP_071137772.1">
    <property type="nucleotide sequence ID" value="NZ_LT608328.1"/>
</dbReference>
<sequence>MKIVYYIPSLYIAGGLERVITGKANYLAGLPGYEVTILTSEQQARDCYYPLSPRVNHYDLGVVIDNPKQRSLLMKILTYPVKYLQFKRRFTRFLIETKPDITISTLRRECNFIHKLRDGSLKIGESHITRNAYSALSWRIRKSSRLIHRYLERRYVNKLKRFDKIVFLTWEEQEMWPELHNSAVIHNYQEMECEVSAALTNKRVIAVGRYAYQKGFDLLAEAWKLVAEKHPDWSLHLYGEGDRDELERRIHNLGLAGTLITHGKTSHITEKYLESSIFVLSSRYEGFGLVLTEAMSCGVPPVSFACPTGPRDIITDGLDGLLVKNGDIAGLAEKICYLIENEDIRREMGRNARESVKRFKKENIMSQWMDLFEELIGVTK</sequence>
<name>A0A1G4GAH8_9BACT</name>
<dbReference type="PANTHER" id="PTHR12526:SF630">
    <property type="entry name" value="GLYCOSYLTRANSFERASE"/>
    <property type="match status" value="1"/>
</dbReference>
<dbReference type="PANTHER" id="PTHR12526">
    <property type="entry name" value="GLYCOSYLTRANSFERASE"/>
    <property type="match status" value="1"/>
</dbReference>
<dbReference type="Pfam" id="PF00534">
    <property type="entry name" value="Glycos_transf_1"/>
    <property type="match status" value="1"/>
</dbReference>
<dbReference type="CDD" id="cd03820">
    <property type="entry name" value="GT4_AmsD-like"/>
    <property type="match status" value="1"/>
</dbReference>
<dbReference type="STRING" id="1642646.ING2E5A_2695"/>
<dbReference type="KEGG" id="pmuc:ING2E5A_2695"/>